<accession>A0A3M6V366</accession>
<keyword evidence="2" id="KW-1185">Reference proteome</keyword>
<gene>
    <name evidence="1" type="ORF">pdam_00025983</name>
</gene>
<comment type="caution">
    <text evidence="1">The sequence shown here is derived from an EMBL/GenBank/DDBJ whole genome shotgun (WGS) entry which is preliminary data.</text>
</comment>
<dbReference type="AlphaFoldDB" id="A0A3M6V366"/>
<dbReference type="Proteomes" id="UP000275408">
    <property type="component" value="Unassembled WGS sequence"/>
</dbReference>
<proteinExistence type="predicted"/>
<organism evidence="1 2">
    <name type="scientific">Pocillopora damicornis</name>
    <name type="common">Cauliflower coral</name>
    <name type="synonym">Millepora damicornis</name>
    <dbReference type="NCBI Taxonomy" id="46731"/>
    <lineage>
        <taxon>Eukaryota</taxon>
        <taxon>Metazoa</taxon>
        <taxon>Cnidaria</taxon>
        <taxon>Anthozoa</taxon>
        <taxon>Hexacorallia</taxon>
        <taxon>Scleractinia</taxon>
        <taxon>Astrocoeniina</taxon>
        <taxon>Pocilloporidae</taxon>
        <taxon>Pocillopora</taxon>
    </lineage>
</organism>
<protein>
    <submittedName>
        <fullName evidence="1">Uncharacterized protein</fullName>
    </submittedName>
</protein>
<sequence>MVVPVSLQQGESASECCCLAVKEGVSKLKVVNIGSLALQWIRTSAADEFPVVVTELTFPSVTVGSVPFTIQAGTFPARSIIRQYAKRQNQTILEK</sequence>
<reference evidence="1 2" key="1">
    <citation type="journal article" date="2018" name="Sci. Rep.">
        <title>Comparative analysis of the Pocillopora damicornis genome highlights role of immune system in coral evolution.</title>
        <authorList>
            <person name="Cunning R."/>
            <person name="Bay R.A."/>
            <person name="Gillette P."/>
            <person name="Baker A.C."/>
            <person name="Traylor-Knowles N."/>
        </authorList>
    </citation>
    <scope>NUCLEOTIDE SEQUENCE [LARGE SCALE GENOMIC DNA]</scope>
    <source>
        <strain evidence="1">RSMAS</strain>
        <tissue evidence="1">Whole animal</tissue>
    </source>
</reference>
<evidence type="ECO:0000313" key="2">
    <source>
        <dbReference type="Proteomes" id="UP000275408"/>
    </source>
</evidence>
<evidence type="ECO:0000313" key="1">
    <source>
        <dbReference type="EMBL" id="RMX60386.1"/>
    </source>
</evidence>
<name>A0A3M6V366_POCDA</name>
<feature type="non-terminal residue" evidence="1">
    <location>
        <position position="95"/>
    </location>
</feature>
<dbReference type="STRING" id="46731.A0A3M6V366"/>
<dbReference type="EMBL" id="RCHS01000157">
    <property type="protein sequence ID" value="RMX60386.1"/>
    <property type="molecule type" value="Genomic_DNA"/>
</dbReference>